<dbReference type="PANTHER" id="PTHR46324">
    <property type="entry name" value="BASIC LEUCINE ZIPPER 43-RELATED"/>
    <property type="match status" value="1"/>
</dbReference>
<keyword evidence="3" id="KW-0238">DNA-binding</keyword>
<evidence type="ECO:0000313" key="9">
    <source>
        <dbReference type="EMBL" id="OWM89426.1"/>
    </source>
</evidence>
<dbReference type="GO" id="GO:0046983">
    <property type="term" value="F:protein dimerization activity"/>
    <property type="evidence" value="ECO:0007669"/>
    <property type="project" value="UniProtKB-ARBA"/>
</dbReference>
<evidence type="ECO:0000313" key="10">
    <source>
        <dbReference type="EMBL" id="PKI62503.1"/>
    </source>
</evidence>
<dbReference type="InterPro" id="IPR004827">
    <property type="entry name" value="bZIP"/>
</dbReference>
<evidence type="ECO:0000256" key="6">
    <source>
        <dbReference type="SAM" id="Coils"/>
    </source>
</evidence>
<evidence type="ECO:0000256" key="2">
    <source>
        <dbReference type="ARBA" id="ARBA00023015"/>
    </source>
</evidence>
<name>A0A218XXQ9_PUNGR</name>
<evidence type="ECO:0000259" key="8">
    <source>
        <dbReference type="PROSITE" id="PS50217"/>
    </source>
</evidence>
<dbReference type="AlphaFoldDB" id="A0A218XXQ9"/>
<dbReference type="EMBL" id="PGOL01000968">
    <property type="protein sequence ID" value="PKI62503.1"/>
    <property type="molecule type" value="Genomic_DNA"/>
</dbReference>
<dbReference type="Pfam" id="PF00170">
    <property type="entry name" value="bZIP_1"/>
    <property type="match status" value="1"/>
</dbReference>
<dbReference type="PROSITE" id="PS50217">
    <property type="entry name" value="BZIP"/>
    <property type="match status" value="1"/>
</dbReference>
<evidence type="ECO:0000256" key="4">
    <source>
        <dbReference type="ARBA" id="ARBA00023163"/>
    </source>
</evidence>
<keyword evidence="12" id="KW-1185">Reference proteome</keyword>
<evidence type="ECO:0000313" key="11">
    <source>
        <dbReference type="Proteomes" id="UP000197138"/>
    </source>
</evidence>
<dbReference type="GeneID" id="116199238"/>
<evidence type="ECO:0000256" key="1">
    <source>
        <dbReference type="ARBA" id="ARBA00004123"/>
    </source>
</evidence>
<protein>
    <recommendedName>
        <fullName evidence="8">BZIP domain-containing protein</fullName>
    </recommendedName>
</protein>
<dbReference type="SUPFAM" id="SSF57959">
    <property type="entry name" value="Leucine zipper domain"/>
    <property type="match status" value="1"/>
</dbReference>
<dbReference type="CDD" id="cd14702">
    <property type="entry name" value="bZIP_plant_GBF1"/>
    <property type="match status" value="1"/>
</dbReference>
<dbReference type="Gene3D" id="1.20.5.170">
    <property type="match status" value="1"/>
</dbReference>
<feature type="compositionally biased region" description="Low complexity" evidence="7">
    <location>
        <begin position="61"/>
        <end position="75"/>
    </location>
</feature>
<dbReference type="PANTHER" id="PTHR46324:SF26">
    <property type="entry name" value="OS02G0728001 PROTEIN"/>
    <property type="match status" value="1"/>
</dbReference>
<keyword evidence="4" id="KW-0804">Transcription</keyword>
<dbReference type="InterPro" id="IPR045314">
    <property type="entry name" value="bZIP_plant_GBF1"/>
</dbReference>
<evidence type="ECO:0000256" key="7">
    <source>
        <dbReference type="SAM" id="MobiDB-lite"/>
    </source>
</evidence>
<dbReference type="PROSITE" id="PS00036">
    <property type="entry name" value="BZIP_BASIC"/>
    <property type="match status" value="1"/>
</dbReference>
<comment type="caution">
    <text evidence="9">The sequence shown here is derived from an EMBL/GenBank/DDBJ whole genome shotgun (WGS) entry which is preliminary data.</text>
</comment>
<dbReference type="FunFam" id="1.20.5.170:FF:000020">
    <property type="entry name" value="BZIP transcription factor"/>
    <property type="match status" value="1"/>
</dbReference>
<dbReference type="Proteomes" id="UP000233551">
    <property type="component" value="Unassembled WGS sequence"/>
</dbReference>
<dbReference type="EMBL" id="MTKT01000666">
    <property type="protein sequence ID" value="OWM89426.1"/>
    <property type="molecule type" value="Genomic_DNA"/>
</dbReference>
<dbReference type="GO" id="GO:0003700">
    <property type="term" value="F:DNA-binding transcription factor activity"/>
    <property type="evidence" value="ECO:0007669"/>
    <property type="project" value="InterPro"/>
</dbReference>
<dbReference type="InterPro" id="IPR046347">
    <property type="entry name" value="bZIP_sf"/>
</dbReference>
<proteinExistence type="predicted"/>
<keyword evidence="5" id="KW-0539">Nucleus</keyword>
<comment type="subcellular location">
    <subcellularLocation>
        <location evidence="1">Nucleus</location>
    </subcellularLocation>
</comment>
<reference evidence="10 12" key="3">
    <citation type="submission" date="2017-11" db="EMBL/GenBank/DDBJ databases">
        <title>De-novo sequencing of pomegranate (Punica granatum L.) genome.</title>
        <authorList>
            <person name="Akparov Z."/>
            <person name="Amiraslanov A."/>
            <person name="Hajiyeva S."/>
            <person name="Abbasov M."/>
            <person name="Kaur K."/>
            <person name="Hamwieh A."/>
            <person name="Solovyev V."/>
            <person name="Salamov A."/>
            <person name="Braich B."/>
            <person name="Kosarev P."/>
            <person name="Mahmoud A."/>
            <person name="Hajiyev E."/>
            <person name="Babayeva S."/>
            <person name="Izzatullayeva V."/>
            <person name="Mammadov A."/>
            <person name="Mammadov A."/>
            <person name="Sharifova S."/>
            <person name="Ojaghi J."/>
            <person name="Eynullazada K."/>
            <person name="Bayramov B."/>
            <person name="Abdulazimova A."/>
            <person name="Shahmuradov I."/>
        </authorList>
    </citation>
    <scope>NUCLEOTIDE SEQUENCE [LARGE SCALE GENOMIC DNA]</scope>
    <source>
        <strain evidence="10">AG2017</strain>
        <strain evidence="12">cv. AG2017</strain>
        <tissue evidence="10">Leaf</tissue>
    </source>
</reference>
<dbReference type="Proteomes" id="UP000197138">
    <property type="component" value="Unassembled WGS sequence"/>
</dbReference>
<evidence type="ECO:0000313" key="12">
    <source>
        <dbReference type="Proteomes" id="UP000233551"/>
    </source>
</evidence>
<feature type="region of interest" description="Disordered" evidence="7">
    <location>
        <begin position="59"/>
        <end position="81"/>
    </location>
</feature>
<keyword evidence="6" id="KW-0175">Coiled coil</keyword>
<reference evidence="11" key="1">
    <citation type="journal article" date="2017" name="Plant J.">
        <title>The pomegranate (Punica granatum L.) genome and the genomics of punicalagin biosynthesis.</title>
        <authorList>
            <person name="Qin G."/>
            <person name="Xu C."/>
            <person name="Ming R."/>
            <person name="Tang H."/>
            <person name="Guyot R."/>
            <person name="Kramer E.M."/>
            <person name="Hu Y."/>
            <person name="Yi X."/>
            <person name="Qi Y."/>
            <person name="Xu X."/>
            <person name="Gao Z."/>
            <person name="Pan H."/>
            <person name="Jian J."/>
            <person name="Tian Y."/>
            <person name="Yue Z."/>
            <person name="Xu Y."/>
        </authorList>
    </citation>
    <scope>NUCLEOTIDE SEQUENCE [LARGE SCALE GENOMIC DNA]</scope>
    <source>
        <strain evidence="11">cv. Dabenzi</strain>
    </source>
</reference>
<gene>
    <name evidence="9" type="ORF">CDL15_Pgr024174</name>
    <name evidence="10" type="ORF">CRG98_017127</name>
</gene>
<feature type="domain" description="BZIP" evidence="8">
    <location>
        <begin position="87"/>
        <end position="150"/>
    </location>
</feature>
<dbReference type="SMART" id="SM00338">
    <property type="entry name" value="BRLZ"/>
    <property type="match status" value="1"/>
</dbReference>
<dbReference type="OrthoDB" id="551672at2759"/>
<evidence type="ECO:0000256" key="5">
    <source>
        <dbReference type="ARBA" id="ARBA00023242"/>
    </source>
</evidence>
<feature type="coiled-coil region" evidence="6">
    <location>
        <begin position="133"/>
        <end position="160"/>
    </location>
</feature>
<dbReference type="GO" id="GO:0003677">
    <property type="term" value="F:DNA binding"/>
    <property type="evidence" value="ECO:0007669"/>
    <property type="project" value="UniProtKB-KW"/>
</dbReference>
<evidence type="ECO:0000256" key="3">
    <source>
        <dbReference type="ARBA" id="ARBA00023125"/>
    </source>
</evidence>
<organism evidence="9 11">
    <name type="scientific">Punica granatum</name>
    <name type="common">Pomegranate</name>
    <dbReference type="NCBI Taxonomy" id="22663"/>
    <lineage>
        <taxon>Eukaryota</taxon>
        <taxon>Viridiplantae</taxon>
        <taxon>Streptophyta</taxon>
        <taxon>Embryophyta</taxon>
        <taxon>Tracheophyta</taxon>
        <taxon>Spermatophyta</taxon>
        <taxon>Magnoliopsida</taxon>
        <taxon>eudicotyledons</taxon>
        <taxon>Gunneridae</taxon>
        <taxon>Pentapetalae</taxon>
        <taxon>rosids</taxon>
        <taxon>malvids</taxon>
        <taxon>Myrtales</taxon>
        <taxon>Lythraceae</taxon>
        <taxon>Punica</taxon>
    </lineage>
</organism>
<keyword evidence="2" id="KW-0805">Transcription regulation</keyword>
<accession>A0A218XXQ9</accession>
<sequence>MFSEDISGVFLQYLPSPDHKPFLEPTLADSGSTFETTVIGANSQFGTFNILQYLSPPPAAAAPTSCLSSNSSATSDEAEEQQLRAIDERKRRRMISNRESARRSRMRKQRHLDELWSHVVRLRTEKHSLEDRLTQFTESHDRVLQENARLKEEVSGLKKMLRDTMISSPPDNTYVVPISALGDSEGDAALNNMISNYQYE</sequence>
<reference evidence="9" key="2">
    <citation type="submission" date="2017-06" db="EMBL/GenBank/DDBJ databases">
        <title>The pomegranate genome and the genomics of punicalagin biosynthesis.</title>
        <authorList>
            <person name="Xu C."/>
        </authorList>
    </citation>
    <scope>NUCLEOTIDE SEQUENCE [LARGE SCALE GENOMIC DNA]</scope>
    <source>
        <tissue evidence="9">Fresh leaf</tissue>
    </source>
</reference>
<dbReference type="GO" id="GO:0005634">
    <property type="term" value="C:nucleus"/>
    <property type="evidence" value="ECO:0007669"/>
    <property type="project" value="UniProtKB-SubCell"/>
</dbReference>
<dbReference type="InterPro" id="IPR044521">
    <property type="entry name" value="AtbZIP8/43"/>
</dbReference>